<dbReference type="Proteomes" id="UP000199417">
    <property type="component" value="Unassembled WGS sequence"/>
</dbReference>
<accession>A0A1G7DNE2</accession>
<dbReference type="STRING" id="168276.SAMN05444580_12021"/>
<gene>
    <name evidence="1" type="ORF">SAMN05444580_12021</name>
</gene>
<keyword evidence="2" id="KW-1185">Reference proteome</keyword>
<dbReference type="EMBL" id="FNAB01000020">
    <property type="protein sequence ID" value="SDE53064.1"/>
    <property type="molecule type" value="Genomic_DNA"/>
</dbReference>
<dbReference type="PANTHER" id="PTHR34724:SF2">
    <property type="entry name" value="OS12G0596101 PROTEIN"/>
    <property type="match status" value="1"/>
</dbReference>
<dbReference type="PANTHER" id="PTHR34724">
    <property type="entry name" value="OS12G0596101 PROTEIN"/>
    <property type="match status" value="1"/>
</dbReference>
<protein>
    <submittedName>
        <fullName evidence="1">Uncharacterized protein</fullName>
    </submittedName>
</protein>
<proteinExistence type="predicted"/>
<sequence>MCQPTPCPNCGKTTWKGCGNHVDDVMRHVPAARRCTCERPTSSGGFLRNLFRR</sequence>
<dbReference type="AlphaFoldDB" id="A0A1G7DNE2"/>
<evidence type="ECO:0000313" key="2">
    <source>
        <dbReference type="Proteomes" id="UP000199417"/>
    </source>
</evidence>
<reference evidence="1 2" key="1">
    <citation type="submission" date="2016-10" db="EMBL/GenBank/DDBJ databases">
        <authorList>
            <person name="de Groot N.N."/>
        </authorList>
    </citation>
    <scope>NUCLEOTIDE SEQUENCE [LARGE SCALE GENOMIC DNA]</scope>
    <source>
        <strain evidence="1 2">JCM 11308</strain>
    </source>
</reference>
<name>A0A1G7DNE2_9NOCA</name>
<organism evidence="1 2">
    <name type="scientific">Rhodococcus tukisamuensis</name>
    <dbReference type="NCBI Taxonomy" id="168276"/>
    <lineage>
        <taxon>Bacteria</taxon>
        <taxon>Bacillati</taxon>
        <taxon>Actinomycetota</taxon>
        <taxon>Actinomycetes</taxon>
        <taxon>Mycobacteriales</taxon>
        <taxon>Nocardiaceae</taxon>
        <taxon>Rhodococcus</taxon>
    </lineage>
</organism>
<evidence type="ECO:0000313" key="1">
    <source>
        <dbReference type="EMBL" id="SDE53064.1"/>
    </source>
</evidence>